<dbReference type="EMBL" id="MQWB01000001">
    <property type="protein sequence ID" value="OZC03059.1"/>
    <property type="molecule type" value="Genomic_DNA"/>
</dbReference>
<feature type="signal peptide" evidence="1">
    <location>
        <begin position="1"/>
        <end position="22"/>
    </location>
</feature>
<evidence type="ECO:0000313" key="2">
    <source>
        <dbReference type="EMBL" id="OZC03059.1"/>
    </source>
</evidence>
<protein>
    <recommendedName>
        <fullName evidence="4">GWxTD domain-containing protein</fullName>
    </recommendedName>
</protein>
<dbReference type="AlphaFoldDB" id="A0A259TZ72"/>
<evidence type="ECO:0008006" key="4">
    <source>
        <dbReference type="Google" id="ProtNLM"/>
    </source>
</evidence>
<feature type="chain" id="PRO_5013192594" description="GWxTD domain-containing protein" evidence="1">
    <location>
        <begin position="23"/>
        <end position="484"/>
    </location>
</feature>
<dbReference type="InParanoid" id="A0A259TZ72"/>
<comment type="caution">
    <text evidence="2">The sequence shown here is derived from an EMBL/GenBank/DDBJ whole genome shotgun (WGS) entry which is preliminary data.</text>
</comment>
<dbReference type="OrthoDB" id="1522692at2"/>
<reference evidence="2 3" key="1">
    <citation type="submission" date="2016-11" db="EMBL/GenBank/DDBJ databases">
        <title>Study of marine rhodopsin-containing bacteria.</title>
        <authorList>
            <person name="Yoshizawa S."/>
            <person name="Kumagai Y."/>
            <person name="Kogure K."/>
        </authorList>
    </citation>
    <scope>NUCLEOTIDE SEQUENCE [LARGE SCALE GENOMIC DNA]</scope>
    <source>
        <strain evidence="2 3">SG-29</strain>
    </source>
</reference>
<dbReference type="RefSeq" id="WP_094547971.1">
    <property type="nucleotide sequence ID" value="NZ_MQWB01000001.1"/>
</dbReference>
<organism evidence="2 3">
    <name type="scientific">Rubricoccus marinus</name>
    <dbReference type="NCBI Taxonomy" id="716817"/>
    <lineage>
        <taxon>Bacteria</taxon>
        <taxon>Pseudomonadati</taxon>
        <taxon>Rhodothermota</taxon>
        <taxon>Rhodothermia</taxon>
        <taxon>Rhodothermales</taxon>
        <taxon>Rubricoccaceae</taxon>
        <taxon>Rubricoccus</taxon>
    </lineage>
</organism>
<evidence type="ECO:0000313" key="3">
    <source>
        <dbReference type="Proteomes" id="UP000216446"/>
    </source>
</evidence>
<name>A0A259TZ72_9BACT</name>
<accession>A0A259TZ72</accession>
<dbReference type="NCBIfam" id="TIGR04514">
    <property type="entry name" value="GWxTD_dom"/>
    <property type="match status" value="1"/>
</dbReference>
<dbReference type="InterPro" id="IPR030959">
    <property type="entry name" value="GWxTD_dom"/>
</dbReference>
<gene>
    <name evidence="2" type="ORF">BSZ36_08800</name>
</gene>
<sequence length="484" mass="53204">MSVRFSSALAALLFLAAPLASAQSLPIQLDLDTASYLYGDGESILEIYVSVGVHTLTFVQEGDGYAAQVPVALSVLPAASGAPGGASRAPVFEQMLDLRFQVADTLLLQSGREYVEQVRTTLPPGEYDVVARVAPNAQAERAELELRANDVVVPNYEDTRSPSVSTVQLASSISRAEEGATNFVKSGLEVQPNPTGVFAMNAEGVGMRSVPYYAEIYGVDSSVSDENYTVLAYLSQSDRANPLDGYQQRSQRPVRPVDVIVGRFDISKLPTGAYYLRIAALNASNEPVAERSQKLYIVNPTVEQPNLYTSGQDFEMVLFAGMSQEEVDLELKQVSILANGREQSTARSLTDLDAKRNFLAAFWRDRDEDANPNINSARRTFLQRLNVARDRYSEPLVTEGEVSERGRVFVKYGPPTSVDSQPFGQDTVPYVVWRYENVPGNGQSVFVFADSYSSGRFELIHSDVTGEVSQPDWQEELTRMSIRN</sequence>
<keyword evidence="3" id="KW-1185">Reference proteome</keyword>
<evidence type="ECO:0000256" key="1">
    <source>
        <dbReference type="SAM" id="SignalP"/>
    </source>
</evidence>
<keyword evidence="1" id="KW-0732">Signal</keyword>
<proteinExistence type="predicted"/>
<dbReference type="Proteomes" id="UP000216446">
    <property type="component" value="Unassembled WGS sequence"/>
</dbReference>